<feature type="compositionally biased region" description="Acidic residues" evidence="2">
    <location>
        <begin position="1921"/>
        <end position="1931"/>
    </location>
</feature>
<reference evidence="3" key="1">
    <citation type="journal article" date="2019" name="Philos. Trans. R. Soc. Lond., B, Biol. Sci.">
        <title>Targeted metagenomic recovery of four divergent viruses reveals shared and distinctive characteristics of giant viruses of marine eukaryotes.</title>
        <authorList>
            <person name="Needham D.M."/>
            <person name="Poirier C."/>
            <person name="Hehenberger E."/>
            <person name="Jimenez V."/>
            <person name="Swalwell J.E."/>
            <person name="Santoro A.E."/>
            <person name="Worden A.Z."/>
        </authorList>
    </citation>
    <scope>NUCLEOTIDE SEQUENCE</scope>
    <source>
        <strain evidence="3">OPacV-421</strain>
    </source>
</reference>
<keyword evidence="1" id="KW-0175">Coiled coil</keyword>
<name>A0A5J6VNH1_9VIRU</name>
<evidence type="ECO:0000313" key="3">
    <source>
        <dbReference type="EMBL" id="QFG75147.1"/>
    </source>
</evidence>
<organism evidence="3">
    <name type="scientific">Megaviridae environmental sample</name>
    <dbReference type="NCBI Taxonomy" id="1737588"/>
    <lineage>
        <taxon>Viruses</taxon>
        <taxon>Varidnaviria</taxon>
        <taxon>Bamfordvirae</taxon>
        <taxon>Nucleocytoviricota</taxon>
        <taxon>Megaviricetes</taxon>
        <taxon>Imitervirales</taxon>
        <taxon>Mimiviridae</taxon>
        <taxon>environmental samples</taxon>
    </lineage>
</organism>
<feature type="region of interest" description="Disordered" evidence="2">
    <location>
        <begin position="150"/>
        <end position="215"/>
    </location>
</feature>
<feature type="compositionally biased region" description="Acidic residues" evidence="2">
    <location>
        <begin position="153"/>
        <end position="173"/>
    </location>
</feature>
<accession>A0A5J6VNH1</accession>
<sequence>MSEDKIHLNKYDIIKLNSTNSLFDEPFLITKLHKQQLELLDIKTKQSLLLTLNNDNTIKEYDIASIEILKRYKKKSYAKQEKLVPNTWIKLSFTQGALYGKIVELVDDIITIVLYPNKETIYIDFNYTGIPTDIPLKSINIITKEEVLNKKEEEDDKEDKDETDEKDGEEDKEDTIKDTIEEEEDIFGKQSKMDWGDSDSDEEEEEDEIDEELKDDVDLDYVDDKHIFLETDDIQLSDEVKSLKHEVILDESKKIVSLDKQVQDLLNNILVSIPLEQRTDEIMNNIYLLLNRYKQLKEAYLYEDEQFNMKVKPLHKKPLVKLLTNIERKIGWIAPVVQNKKHIFYNNTKGELEADNILTDSYDDIDIRLMSDSIEDQYNKLGKDRTKTNDKQTYINYIQSIETVFNPYSVDQSNKQSLLDIISNKHTPIEVVLDNINNHLLESTAINHNTLSTILLQTNVYDKPMQCLKHSGAKKKHDYIQIDGTNGDRLPIKGFMTLGEKAFHYYKYLLPKTGIYTNSHLNNQDYYKFKYMNENKINTQFLDNTEDKINGHFFKNITLYAQNGIGSLEDYLNKLIPDTLSIFNFIKSYIQFTNKISIDSILNEMEAFNIYERDLTLPLVEEFNLYILNAIKQYKETFIKVKTFLSSLTRKTIEPADRFFNLSIITNYKNTNNELYKILVEKGYILHNNSLSNAEFLHNMIRLDNGALFFLLNSLANINLISEIDVKKVLEQTLVEKSTTKIEEKTNECNTHVLVKKYDTIEQLENDNNQDIYYDKELDTTDYEIIKEYITQQSEMPPEEFKLFLVNELVKKIGINKKHAILDAEALIQQKRRVLEKEYCVLIDKEKLNYTYFKRENNVWVKDDSIANIDYKENEAFCNAKKRCIQTNQIDNCNLIREEKEKTQQKQLKQLINTLDTRYMLANKELDQRLRSKLQHRLQTLVAIRENEIKRVVMSDKQKIRLGNSIESNEKQVGEAYDALDYILDEPDFIKKQNYIIDFVNLFTRPAIAGEEKTWFYNKENNKKLLPTFLYELAKTWIENQDYVLKLHEICKHRGTISDDGDCWVDKFSGYKICDISFNDDEGFDDSGFKINTKSLLKEELAYVDTSSKKIITPNKEEDPVDLVVIKQALKHIKHSDIIISIVNAVYKQIGVDETLLLEFIVHHVNQFVKKYLKNKTNYEKYKHNLQAKYKDKHIPSYEDYFYLSLFVFTISFICISLMTSIPEIKTKKTFPGCIKSFTGYPLIEPEDKEKEETYDVTCIEYICCVVAKIKSSVPPWNYIKKTSSKKLMKQVIRTMKQYVSVDDIVKDKIKLKHDYLQDNLVSTPIHQAYNIEKWTTFLPPLSNISKVKTPDGLDQGFYTDLKNNMTNGNIVSINQINIIKHKITVYTMNILSKTHHIASKHKALLHTNINEPYLENSCCLTRLTTSMSQYLNKQNNQLIELNKTIRTLSNTLHDINELNKCIKILNIKNTKLHYENIKEQFDEMTIYSKFIKTFNFDNQLDIPDYLLSICSSKPSDYNPYDHLYDKMNKLKRQGFNLQKEDLEILITIIGARQSSVFIKTEESTFIDKLADTFSNLVGLKDIIDEHLIDNISILLKEEHGGEKKLSNASENVYNRLKVTADKLYSNIEYEIEQANVPKNQVKKAVQFVSNITSWTSIDVSIMDTDTITDESVDRIIDSVMFNIQFMTNIMPNILIANKLDYFLNIDYSHIAKYWNLSGRHYEIIKDNIRLYYTSFKQFIDNRKLQTYIKGLKDKTGELEKIIRLVKHNYKKTDSYPILSKVIVLEFIRYIYYIYLTILIEHVSEEDDELYKSIIDYIIIMQIHFEKEKKTINMSKQDIKQATLKLKEQEKDALTKKLQELSDEERKVQTLLKAHKLEDWNIGLQKGLTTYDKDFYDKELSEQELIDQEIEKEEYSLDHLPEDDDYGDHDY</sequence>
<evidence type="ECO:0000256" key="1">
    <source>
        <dbReference type="SAM" id="Coils"/>
    </source>
</evidence>
<protein>
    <submittedName>
        <fullName evidence="3">Uncharacterized protein</fullName>
    </submittedName>
</protein>
<feature type="compositionally biased region" description="Acidic residues" evidence="2">
    <location>
        <begin position="196"/>
        <end position="215"/>
    </location>
</feature>
<feature type="coiled-coil region" evidence="1">
    <location>
        <begin position="1832"/>
        <end position="1878"/>
    </location>
</feature>
<dbReference type="EMBL" id="MN448299">
    <property type="protein sequence ID" value="QFG75147.1"/>
    <property type="molecule type" value="Genomic_DNA"/>
</dbReference>
<feature type="region of interest" description="Disordered" evidence="2">
    <location>
        <begin position="1911"/>
        <end position="1931"/>
    </location>
</feature>
<evidence type="ECO:0000256" key="2">
    <source>
        <dbReference type="SAM" id="MobiDB-lite"/>
    </source>
</evidence>
<proteinExistence type="predicted"/>